<evidence type="ECO:0000256" key="6">
    <source>
        <dbReference type="ARBA" id="ARBA00022826"/>
    </source>
</evidence>
<keyword evidence="12 16" id="KW-0472">Membrane</keyword>
<dbReference type="InterPro" id="IPR003148">
    <property type="entry name" value="RCK_N"/>
</dbReference>
<dbReference type="FunFam" id="3.40.50.720:FF:000005">
    <property type="entry name" value="calcium-activated potassium channel subunit alpha-1 isoform X6"/>
    <property type="match status" value="1"/>
</dbReference>
<dbReference type="GO" id="GO:0060072">
    <property type="term" value="F:large conductance calcium-activated potassium channel activity"/>
    <property type="evidence" value="ECO:0007669"/>
    <property type="project" value="TreeGrafter"/>
</dbReference>
<feature type="region of interest" description="Disordered" evidence="15">
    <location>
        <begin position="438"/>
        <end position="468"/>
    </location>
</feature>
<comment type="subcellular location">
    <subcellularLocation>
        <location evidence="1">Cell membrane</location>
        <topology evidence="1">Multi-pass membrane protein</topology>
    </subcellularLocation>
</comment>
<feature type="compositionally biased region" description="Basic and acidic residues" evidence="15">
    <location>
        <begin position="458"/>
        <end position="468"/>
    </location>
</feature>
<evidence type="ECO:0000256" key="5">
    <source>
        <dbReference type="ARBA" id="ARBA00022692"/>
    </source>
</evidence>
<dbReference type="InParanoid" id="A0A6P8J068"/>
<dbReference type="InterPro" id="IPR047871">
    <property type="entry name" value="K_chnl_Slo-like"/>
</dbReference>
<dbReference type="Pfam" id="PF07885">
    <property type="entry name" value="Ion_trans_2"/>
    <property type="match status" value="1"/>
</dbReference>
<organism evidence="18 19">
    <name type="scientific">Actinia tenebrosa</name>
    <name type="common">Australian red waratah sea anemone</name>
    <dbReference type="NCBI Taxonomy" id="6105"/>
    <lineage>
        <taxon>Eukaryota</taxon>
        <taxon>Metazoa</taxon>
        <taxon>Cnidaria</taxon>
        <taxon>Anthozoa</taxon>
        <taxon>Hexacorallia</taxon>
        <taxon>Actiniaria</taxon>
        <taxon>Actiniidae</taxon>
        <taxon>Actinia</taxon>
    </lineage>
</organism>
<protein>
    <submittedName>
        <fullName evidence="19">Calcium-activated potassium channel subunit alpha-1-like isoform X1</fullName>
    </submittedName>
</protein>
<sequence length="855" mass="95997">MSTVGYGDMSPITYFGRIFIMIFICIGLGMFATHIPFIMEYFSSQSEYHGSYKIAQGRKHIVLCGYITHDTVENFLRDFLHKDRADVVVNVVILGNHLPDPDLERTIKKHYVHVSYYVGTVLSADDCKRVKMSKADACLVLCNKNCSVPDNEDEENIMRVVGIKNFFPKMRVIIQLLQYHNKAYLLNIPSWDSKIGDDVVCVGELKLGFIAQSCLSPGFSTLLANIFSMRSNDLKGDDTTSDDDWRKWYVRGTNCELYTEKLAPSFKSLAFKQAAEICFEKLNLLLIAIEVTKVDGEKTFAINPKDKTLIIQGNTLGFFLAGSAQEVRRAFYYCTMCHTDITDPELIKECDCLKQGKPTKSLRFLVSEALPGLSLGREGHRTVWNVPIRERTDNQDEENPSRSEAIHQRLMPLSKKQGSYKVLSKLKAVVEESKKDESQVALLSTKPSDKTASSSGMTEEHLKENKPVESFDRSKPLFDVTGTFYWCSAVPYEEAILTKEKAYDIVFTHHILVCVFNKKDDPLIGLRQLVMPLRASNLQQTDLKHIVLLGDKDYLEREWEQIGSFDNIYILPGSPFCRSDLRAVNSNLADMVVFLSATTTSSFSSDPKLADKHSILASLNLKAMSFDDAAGLLSQSTREAFIGLPDVSLGSPNIQRRGSAFGCNIPMLTEIVFDHNVQYLDIDDDDDDDMELYLSQPFACGTTFTASVLDSLVSSTYYNGDILTLVRNLVTGGVNPVLEEQLAEGEGLKGGYEVSETSEIRCRCKISQISLYDGPLAEFGNGGQYGEMFLHALRDYSMICLGVYRFRDSNKLSSTPSSKRYVIAVPPYDFLLQSTDLVFVLAHSNDQLNKQFSKE</sequence>
<feature type="domain" description="RCK N-terminal" evidence="17">
    <location>
        <begin position="58"/>
        <end position="200"/>
    </location>
</feature>
<dbReference type="KEGG" id="aten:116306874"/>
<evidence type="ECO:0000256" key="10">
    <source>
        <dbReference type="ARBA" id="ARBA00022989"/>
    </source>
</evidence>
<evidence type="ECO:0000313" key="18">
    <source>
        <dbReference type="Proteomes" id="UP000515163"/>
    </source>
</evidence>
<keyword evidence="6" id="KW-0631">Potassium channel</keyword>
<evidence type="ECO:0000256" key="3">
    <source>
        <dbReference type="ARBA" id="ARBA00022475"/>
    </source>
</evidence>
<dbReference type="SUPFAM" id="SSF81324">
    <property type="entry name" value="Voltage-gated potassium channels"/>
    <property type="match status" value="1"/>
</dbReference>
<dbReference type="GeneID" id="116306874"/>
<keyword evidence="7" id="KW-0106">Calcium</keyword>
<dbReference type="RefSeq" id="XP_031572857.1">
    <property type="nucleotide sequence ID" value="XM_031716997.1"/>
</dbReference>
<dbReference type="PANTHER" id="PTHR10027:SF33">
    <property type="entry name" value="CALCIUM-ACTIVATED POTASSIUM CHANNEL SUBUNIT ALPHA-1-RELATED"/>
    <property type="match status" value="1"/>
</dbReference>
<keyword evidence="5 16" id="KW-0812">Transmembrane</keyword>
<reference evidence="19" key="1">
    <citation type="submission" date="2025-08" db="UniProtKB">
        <authorList>
            <consortium name="RefSeq"/>
        </authorList>
    </citation>
    <scope>IDENTIFICATION</scope>
    <source>
        <tissue evidence="19">Tentacle</tissue>
    </source>
</reference>
<dbReference type="PROSITE" id="PS51201">
    <property type="entry name" value="RCK_N"/>
    <property type="match status" value="1"/>
</dbReference>
<evidence type="ECO:0000256" key="13">
    <source>
        <dbReference type="ARBA" id="ARBA00023303"/>
    </source>
</evidence>
<dbReference type="Pfam" id="PF03493">
    <property type="entry name" value="BK_channel_a"/>
    <property type="match status" value="1"/>
</dbReference>
<dbReference type="Gene3D" id="1.10.287.70">
    <property type="match status" value="1"/>
</dbReference>
<dbReference type="GO" id="GO:0045211">
    <property type="term" value="C:postsynaptic membrane"/>
    <property type="evidence" value="ECO:0007669"/>
    <property type="project" value="TreeGrafter"/>
</dbReference>
<evidence type="ECO:0000256" key="14">
    <source>
        <dbReference type="ARBA" id="ARBA00034430"/>
    </source>
</evidence>
<evidence type="ECO:0000256" key="9">
    <source>
        <dbReference type="ARBA" id="ARBA00022958"/>
    </source>
</evidence>
<evidence type="ECO:0000256" key="2">
    <source>
        <dbReference type="ARBA" id="ARBA00022448"/>
    </source>
</evidence>
<dbReference type="Proteomes" id="UP000515163">
    <property type="component" value="Unplaced"/>
</dbReference>
<evidence type="ECO:0000256" key="11">
    <source>
        <dbReference type="ARBA" id="ARBA00023065"/>
    </source>
</evidence>
<keyword evidence="10 16" id="KW-1133">Transmembrane helix</keyword>
<keyword evidence="2" id="KW-0813">Transport</keyword>
<keyword evidence="11" id="KW-0406">Ion transport</keyword>
<dbReference type="Gene3D" id="3.40.50.720">
    <property type="entry name" value="NAD(P)-binding Rossmann-like Domain"/>
    <property type="match status" value="1"/>
</dbReference>
<dbReference type="SUPFAM" id="SSF51735">
    <property type="entry name" value="NAD(P)-binding Rossmann-fold domains"/>
    <property type="match status" value="1"/>
</dbReference>
<dbReference type="PANTHER" id="PTHR10027">
    <property type="entry name" value="CALCIUM-ACTIVATED POTASSIUM CHANNEL ALPHA CHAIN"/>
    <property type="match status" value="1"/>
</dbReference>
<evidence type="ECO:0000256" key="4">
    <source>
        <dbReference type="ARBA" id="ARBA00022538"/>
    </source>
</evidence>
<accession>A0A6P8J068</accession>
<keyword evidence="3" id="KW-1003">Cell membrane</keyword>
<evidence type="ECO:0000313" key="19">
    <source>
        <dbReference type="RefSeq" id="XP_031572857.1"/>
    </source>
</evidence>
<dbReference type="Pfam" id="PF21014">
    <property type="entry name" value="Slowpoke_C"/>
    <property type="match status" value="1"/>
</dbReference>
<evidence type="ECO:0000256" key="8">
    <source>
        <dbReference type="ARBA" id="ARBA00022882"/>
    </source>
</evidence>
<dbReference type="InterPro" id="IPR013099">
    <property type="entry name" value="K_chnl_dom"/>
</dbReference>
<evidence type="ECO:0000256" key="12">
    <source>
        <dbReference type="ARBA" id="ARBA00023136"/>
    </source>
</evidence>
<keyword evidence="8" id="KW-0851">Voltage-gated channel</keyword>
<dbReference type="FunCoup" id="A0A6P8J068">
    <property type="interactions" value="952"/>
</dbReference>
<dbReference type="GO" id="GO:0034702">
    <property type="term" value="C:monoatomic ion channel complex"/>
    <property type="evidence" value="ECO:0007669"/>
    <property type="project" value="UniProtKB-KW"/>
</dbReference>
<comment type="catalytic activity">
    <reaction evidence="14">
        <text>K(+)(in) = K(+)(out)</text>
        <dbReference type="Rhea" id="RHEA:29463"/>
        <dbReference type="ChEBI" id="CHEBI:29103"/>
    </reaction>
</comment>
<evidence type="ECO:0000259" key="17">
    <source>
        <dbReference type="PROSITE" id="PS51201"/>
    </source>
</evidence>
<proteinExistence type="predicted"/>
<dbReference type="InterPro" id="IPR036291">
    <property type="entry name" value="NAD(P)-bd_dom_sf"/>
</dbReference>
<dbReference type="AlphaFoldDB" id="A0A6P8J068"/>
<gene>
    <name evidence="19" type="primary">LOC116306874</name>
</gene>
<name>A0A6P8J068_ACTTE</name>
<evidence type="ECO:0000256" key="1">
    <source>
        <dbReference type="ARBA" id="ARBA00004651"/>
    </source>
</evidence>
<evidence type="ECO:0000256" key="16">
    <source>
        <dbReference type="SAM" id="Phobius"/>
    </source>
</evidence>
<dbReference type="InterPro" id="IPR048735">
    <property type="entry name" value="Slowpoke-like_C"/>
</dbReference>
<feature type="compositionally biased region" description="Polar residues" evidence="15">
    <location>
        <begin position="441"/>
        <end position="457"/>
    </location>
</feature>
<feature type="transmembrane region" description="Helical" evidence="16">
    <location>
        <begin position="18"/>
        <end position="39"/>
    </location>
</feature>
<evidence type="ECO:0000256" key="7">
    <source>
        <dbReference type="ARBA" id="ARBA00022837"/>
    </source>
</evidence>
<keyword evidence="4" id="KW-0633">Potassium transport</keyword>
<keyword evidence="18" id="KW-1185">Reference proteome</keyword>
<dbReference type="InterPro" id="IPR003929">
    <property type="entry name" value="K_chnl_BK_asu"/>
</dbReference>
<dbReference type="Pfam" id="PF22614">
    <property type="entry name" value="Slo-like_RCK"/>
    <property type="match status" value="2"/>
</dbReference>
<dbReference type="PRINTS" id="PR01449">
    <property type="entry name" value="BKCHANNELA"/>
</dbReference>
<dbReference type="OrthoDB" id="6017954at2759"/>
<keyword evidence="13" id="KW-0407">Ion channel</keyword>
<keyword evidence="9" id="KW-0630">Potassium</keyword>
<evidence type="ECO:0000256" key="15">
    <source>
        <dbReference type="SAM" id="MobiDB-lite"/>
    </source>
</evidence>